<evidence type="ECO:0000256" key="4">
    <source>
        <dbReference type="ARBA" id="ARBA00022490"/>
    </source>
</evidence>
<feature type="compositionally biased region" description="Basic and acidic residues" evidence="10">
    <location>
        <begin position="294"/>
        <end position="304"/>
    </location>
</feature>
<dbReference type="KEGG" id="lak:106171972"/>
<keyword evidence="4" id="KW-0963">Cytoplasm</keyword>
<evidence type="ECO:0000313" key="12">
    <source>
        <dbReference type="RefSeq" id="XP_013407963.1"/>
    </source>
</evidence>
<feature type="coiled-coil region" evidence="9">
    <location>
        <begin position="1187"/>
        <end position="1357"/>
    </location>
</feature>
<feature type="compositionally biased region" description="Basic and acidic residues" evidence="10">
    <location>
        <begin position="346"/>
        <end position="358"/>
    </location>
</feature>
<dbReference type="OrthoDB" id="2157184at2759"/>
<evidence type="ECO:0000256" key="2">
    <source>
        <dbReference type="ARBA" id="ARBA00009485"/>
    </source>
</evidence>
<evidence type="ECO:0000256" key="5">
    <source>
        <dbReference type="ARBA" id="ARBA00022701"/>
    </source>
</evidence>
<evidence type="ECO:0000256" key="6">
    <source>
        <dbReference type="ARBA" id="ARBA00022794"/>
    </source>
</evidence>
<feature type="compositionally biased region" description="Basic and acidic residues" evidence="10">
    <location>
        <begin position="231"/>
        <end position="251"/>
    </location>
</feature>
<feature type="region of interest" description="Disordered" evidence="10">
    <location>
        <begin position="346"/>
        <end position="520"/>
    </location>
</feature>
<evidence type="ECO:0000256" key="8">
    <source>
        <dbReference type="ARBA" id="ARBA00023212"/>
    </source>
</evidence>
<feature type="compositionally biased region" description="Basic and acidic residues" evidence="10">
    <location>
        <begin position="416"/>
        <end position="444"/>
    </location>
</feature>
<feature type="compositionally biased region" description="Low complexity" evidence="10">
    <location>
        <begin position="265"/>
        <end position="277"/>
    </location>
</feature>
<dbReference type="GeneID" id="106171972"/>
<feature type="coiled-coil region" evidence="9">
    <location>
        <begin position="957"/>
        <end position="984"/>
    </location>
</feature>
<dbReference type="GO" id="GO:0005879">
    <property type="term" value="C:axonemal microtubule"/>
    <property type="evidence" value="ECO:0007669"/>
    <property type="project" value="TreeGrafter"/>
</dbReference>
<evidence type="ECO:0000256" key="9">
    <source>
        <dbReference type="SAM" id="Coils"/>
    </source>
</evidence>
<evidence type="ECO:0000256" key="3">
    <source>
        <dbReference type="ARBA" id="ARBA00021406"/>
    </source>
</evidence>
<feature type="compositionally biased region" description="Basic and acidic residues" evidence="10">
    <location>
        <begin position="378"/>
        <end position="399"/>
    </location>
</feature>
<keyword evidence="7 9" id="KW-0175">Coiled coil</keyword>
<name>A0A1S3JCB0_LINAN</name>
<feature type="coiled-coil region" evidence="9">
    <location>
        <begin position="679"/>
        <end position="745"/>
    </location>
</feature>
<feature type="compositionally biased region" description="Basic and acidic residues" evidence="10">
    <location>
        <begin position="897"/>
        <end position="911"/>
    </location>
</feature>
<feature type="region of interest" description="Disordered" evidence="10">
    <location>
        <begin position="1127"/>
        <end position="1161"/>
    </location>
</feature>
<dbReference type="RefSeq" id="XP_013407963.1">
    <property type="nucleotide sequence ID" value="XM_013552509.2"/>
</dbReference>
<dbReference type="InParanoid" id="A0A1S3JCB0"/>
<feature type="compositionally biased region" description="Polar residues" evidence="10">
    <location>
        <begin position="138"/>
        <end position="152"/>
    </location>
</feature>
<keyword evidence="6" id="KW-0970">Cilium biogenesis/degradation</keyword>
<feature type="region of interest" description="Disordered" evidence="10">
    <location>
        <begin position="551"/>
        <end position="578"/>
    </location>
</feature>
<feature type="compositionally biased region" description="Basic and acidic residues" evidence="10">
    <location>
        <begin position="162"/>
        <end position="192"/>
    </location>
</feature>
<dbReference type="InterPro" id="IPR038774">
    <property type="entry name" value="CEP162-like"/>
</dbReference>
<feature type="compositionally biased region" description="Basic residues" evidence="10">
    <location>
        <begin position="468"/>
        <end position="477"/>
    </location>
</feature>
<dbReference type="GO" id="GO:0060271">
    <property type="term" value="P:cilium assembly"/>
    <property type="evidence" value="ECO:0007669"/>
    <property type="project" value="TreeGrafter"/>
</dbReference>
<feature type="region of interest" description="Disordered" evidence="10">
    <location>
        <begin position="19"/>
        <end position="310"/>
    </location>
</feature>
<dbReference type="PANTHER" id="PTHR34031">
    <property type="entry name" value="CENTROSOMAL PROTEIN OF 162 KDA"/>
    <property type="match status" value="1"/>
</dbReference>
<feature type="region of interest" description="Disordered" evidence="10">
    <location>
        <begin position="890"/>
        <end position="911"/>
    </location>
</feature>
<keyword evidence="8" id="KW-0206">Cytoskeleton</keyword>
<feature type="compositionally biased region" description="Basic and acidic residues" evidence="10">
    <location>
        <begin position="111"/>
        <end position="126"/>
    </location>
</feature>
<feature type="compositionally biased region" description="Basic residues" evidence="10">
    <location>
        <begin position="1135"/>
        <end position="1149"/>
    </location>
</feature>
<evidence type="ECO:0000313" key="11">
    <source>
        <dbReference type="Proteomes" id="UP000085678"/>
    </source>
</evidence>
<evidence type="ECO:0000256" key="10">
    <source>
        <dbReference type="SAM" id="MobiDB-lite"/>
    </source>
</evidence>
<keyword evidence="11" id="KW-1185">Reference proteome</keyword>
<sequence length="1419" mass="162902">MAKKFSKKDLDDQFEAFLKESMSDDEGINSARVSKYLKPKEKPKSNKPWWMNESDEEEEQQPKAKEDLGSTGKSFLKSKPKRADISHLLRQTPSPPPTQTQSKVDVTMSRDSLEDLNSKAREEQKRQKSVMLPRVSLEDTQSYTESGDQDANATIPPGMDTLDEKAEKERFFQDLENKDEPADYGKLNKDLEASGTMAGTLESTGVASDQGGFLKYQEESKEYSDDDFEDSKEQERPKITPRKKKEEKSGNEQKLNLLSKVSLLDTTMDSTMDTGTMPQDKARRGSTIQEEEREDHQTGRDVGLKTKTGTGLFTDTSQEIAALQSALREAGMSTMLGTGDADSVLKDTGVHDKSDVSHVTEQTEGTRGFGLKPVAGGDTDKPSRTVEDLLREAEEIERRAKARQSPPPVDISYDNGGRDEKSDDRPALSPVHKEVSISDLFKDLDEQDYTTQNQLAPIIEHSSPKPPRPAKRSKPKTKYADIPSSGYGLRTPTKPKGTSSRKTAWSPKDTMKQKIKGTETITVKETGKSKVADTHLLASVESFAQYIKEQFGDKPGRHREKTDAPWLEEEPIMSPQQREERISQIGREKALQQEVKDWQEQWKEERKMNVKMRADAGALERDYERKLEEYKLNYEQELFKLKQDNFVLMAKVSEAGPEERDKKKILEGDSLENVSKEQVQWMEREIREQEKLMLGYQQENERLYKEMKAMQITNKATEEKMFKENQRLTAEIVSLRTQLERREVELKNKGIITSSLAQQQIVAGSPGTAILGAGRIAQLNAELRQAQDKILKLEQELKTAEQARTELENHIEVIVRDRERYEDKIKYAKEMKSQEIMSVQQEHAKEIERLNRKLKWYAENQEMLDRDSDALKEKNDEIRKLKKKIEDLESESGTRQLEQKARAKERSTEAKRIQDLERQVKEMEAIMRKRHPNSLPSLIWAASQVQDPKSPTKGPSVQFLEKQVKKLEAELDKKDEEAKKGLRVMEQKYNAIKFQYEERIHDLEDQLYKYKAADASELRAHPHTSTVALHKELDAVKDRHKKTVAELEAEIERLKKELTTLKNKEKAAAKAEAKAAVEAESELELRVKALSLELVNKDKEVEVLRKMVNQLEIEKKHVEMDALRQAVRPGEKGKAVVKGKGRGKAGKKTSPRDPAEQQEKPPVLSVFQEPYVNGKEYEPKTFSGSHISDVQRENEELKAQVDQLQLECDHQRVNMQKAVAEAEASSRRAREDMAEQMAALRKAHQDELQRILTDHAMKHSTSKLVELQSKVDSQQVMLKHLKEQLAQADIDREQLSAARIRETALESQVKQLQDDLREAKKHHSPEMKHFEALHEKITQMENRHRQREQELQQIIRNTKLNAGVELNREVDKWRRMVEVKNQETERFRIELDSILEVLRELQRQGVSMPMGEIRSFRTS</sequence>
<organism evidence="11 12">
    <name type="scientific">Lingula anatina</name>
    <name type="common">Brachiopod</name>
    <name type="synonym">Lingula unguis</name>
    <dbReference type="NCBI Taxonomy" id="7574"/>
    <lineage>
        <taxon>Eukaryota</taxon>
        <taxon>Metazoa</taxon>
        <taxon>Spiralia</taxon>
        <taxon>Lophotrochozoa</taxon>
        <taxon>Brachiopoda</taxon>
        <taxon>Linguliformea</taxon>
        <taxon>Lingulata</taxon>
        <taxon>Lingulida</taxon>
        <taxon>Linguloidea</taxon>
        <taxon>Lingulidae</taxon>
        <taxon>Lingula</taxon>
    </lineage>
</organism>
<evidence type="ECO:0000256" key="1">
    <source>
        <dbReference type="ARBA" id="ARBA00004114"/>
    </source>
</evidence>
<feature type="compositionally biased region" description="Basic and acidic residues" evidence="10">
    <location>
        <begin position="551"/>
        <end position="563"/>
    </location>
</feature>
<reference evidence="12" key="1">
    <citation type="submission" date="2025-08" db="UniProtKB">
        <authorList>
            <consortium name="RefSeq"/>
        </authorList>
    </citation>
    <scope>IDENTIFICATION</scope>
    <source>
        <tissue evidence="12">Gonads</tissue>
    </source>
</reference>
<dbReference type="GO" id="GO:0005814">
    <property type="term" value="C:centriole"/>
    <property type="evidence" value="ECO:0007669"/>
    <property type="project" value="UniProtKB-SubCell"/>
</dbReference>
<proteinExistence type="inferred from homology"/>
<protein>
    <recommendedName>
        <fullName evidence="3">Centrosomal protein of 162 kDa</fullName>
    </recommendedName>
</protein>
<feature type="compositionally biased region" description="Basic and acidic residues" evidence="10">
    <location>
        <begin position="1150"/>
        <end position="1159"/>
    </location>
</feature>
<dbReference type="Proteomes" id="UP000085678">
    <property type="component" value="Unplaced"/>
</dbReference>
<comment type="subcellular location">
    <subcellularLocation>
        <location evidence="1">Cytoplasm</location>
        <location evidence="1">Cytoskeleton</location>
        <location evidence="1">Microtubule organizing center</location>
        <location evidence="1">Centrosome</location>
        <location evidence="1">Centriole</location>
    </subcellularLocation>
</comment>
<accession>A0A1S3JCB0</accession>
<comment type="similarity">
    <text evidence="2">Belongs to the CEP162 family.</text>
</comment>
<gene>
    <name evidence="12" type="primary">LOC106171972</name>
</gene>
<evidence type="ECO:0000256" key="7">
    <source>
        <dbReference type="ARBA" id="ARBA00023054"/>
    </source>
</evidence>
<keyword evidence="5" id="KW-0493">Microtubule</keyword>
<dbReference type="PANTHER" id="PTHR34031:SF1">
    <property type="entry name" value="CENTROSOMAL PROTEIN OF 162 KDA"/>
    <property type="match status" value="1"/>
</dbReference>
<feature type="coiled-coil region" evidence="9">
    <location>
        <begin position="1030"/>
        <end position="1121"/>
    </location>
</feature>